<dbReference type="EC" id="1.3.1.28" evidence="3"/>
<dbReference type="SUPFAM" id="SSF51735">
    <property type="entry name" value="NAD(P)-binding Rossmann-fold domains"/>
    <property type="match status" value="1"/>
</dbReference>
<dbReference type="Proteomes" id="UP000188342">
    <property type="component" value="Unassembled WGS sequence"/>
</dbReference>
<reference evidence="3 4" key="1">
    <citation type="submission" date="2017-02" db="EMBL/GenBank/DDBJ databases">
        <authorList>
            <person name="Peterson S.W."/>
        </authorList>
    </citation>
    <scope>NUCLEOTIDE SEQUENCE [LARGE SCALE GENOMIC DNA]</scope>
    <source>
        <strain evidence="3 4">LSP_Lj1</strain>
    </source>
</reference>
<dbReference type="FunFam" id="3.40.50.720:FF:000084">
    <property type="entry name" value="Short-chain dehydrogenase reductase"/>
    <property type="match status" value="1"/>
</dbReference>
<keyword evidence="4" id="KW-1185">Reference proteome</keyword>
<dbReference type="PROSITE" id="PS00061">
    <property type="entry name" value="ADH_SHORT"/>
    <property type="match status" value="1"/>
</dbReference>
<dbReference type="InterPro" id="IPR002347">
    <property type="entry name" value="SDR_fam"/>
</dbReference>
<evidence type="ECO:0000313" key="4">
    <source>
        <dbReference type="Proteomes" id="UP000188342"/>
    </source>
</evidence>
<dbReference type="InterPro" id="IPR036291">
    <property type="entry name" value="NAD(P)-bd_dom_sf"/>
</dbReference>
<gene>
    <name evidence="3" type="ORF">FM114_14165</name>
</gene>
<dbReference type="InterPro" id="IPR020904">
    <property type="entry name" value="Sc_DH/Rdtase_CS"/>
</dbReference>
<evidence type="ECO:0000313" key="3">
    <source>
        <dbReference type="EMBL" id="SJN43287.1"/>
    </source>
</evidence>
<protein>
    <submittedName>
        <fullName evidence="3">2,3-dihydro-2,3-dihydroxybenzoate dehydrogenase of siderophore biosynthesis</fullName>
        <ecNumber evidence="3">1.3.1.28</ecNumber>
    </submittedName>
</protein>
<dbReference type="STRING" id="1255658.FM114_14165"/>
<organism evidence="3 4">
    <name type="scientific">Luteococcus japonicus LSP_Lj1</name>
    <dbReference type="NCBI Taxonomy" id="1255658"/>
    <lineage>
        <taxon>Bacteria</taxon>
        <taxon>Bacillati</taxon>
        <taxon>Actinomycetota</taxon>
        <taxon>Actinomycetes</taxon>
        <taxon>Propionibacteriales</taxon>
        <taxon>Propionibacteriaceae</taxon>
        <taxon>Luteococcus</taxon>
    </lineage>
</organism>
<name>A0A1R4KGE6_9ACTN</name>
<dbReference type="AlphaFoldDB" id="A0A1R4KGE6"/>
<proteinExistence type="inferred from homology"/>
<comment type="similarity">
    <text evidence="1">Belongs to the short-chain dehydrogenases/reductases (SDR) family.</text>
</comment>
<dbReference type="PANTHER" id="PTHR24321:SF8">
    <property type="entry name" value="ESTRADIOL 17-BETA-DEHYDROGENASE 8-RELATED"/>
    <property type="match status" value="1"/>
</dbReference>
<accession>A0A1R4KGE6</accession>
<dbReference type="EMBL" id="FUKQ01000052">
    <property type="protein sequence ID" value="SJN43287.1"/>
    <property type="molecule type" value="Genomic_DNA"/>
</dbReference>
<evidence type="ECO:0000256" key="2">
    <source>
        <dbReference type="ARBA" id="ARBA00023002"/>
    </source>
</evidence>
<dbReference type="Pfam" id="PF13561">
    <property type="entry name" value="adh_short_C2"/>
    <property type="match status" value="1"/>
</dbReference>
<dbReference type="Gene3D" id="3.40.50.720">
    <property type="entry name" value="NAD(P)-binding Rossmann-like Domain"/>
    <property type="match status" value="1"/>
</dbReference>
<dbReference type="GO" id="GO:0008667">
    <property type="term" value="F:2,3-dihydro-2,3-dihydroxybenzoate dehydrogenase activity"/>
    <property type="evidence" value="ECO:0007669"/>
    <property type="project" value="UniProtKB-EC"/>
</dbReference>
<dbReference type="PANTHER" id="PTHR24321">
    <property type="entry name" value="DEHYDROGENASES, SHORT CHAIN"/>
    <property type="match status" value="1"/>
</dbReference>
<dbReference type="PRINTS" id="PR00081">
    <property type="entry name" value="GDHRDH"/>
</dbReference>
<keyword evidence="2 3" id="KW-0560">Oxidoreductase</keyword>
<sequence>MPGPVLITGAGGGIGSALVELLRRRGIPVVTTDLGGAVDHRCDLTDRSAVEAMVDRVEEEAGPLAGLAHVAGGLAAGSLLDGGLDELPRLLAVNPLATGHVLVAVGRRMRERGDGAIVVVASNAARVPRTRLGAYGASKAAVTSLTRSVGLELAEYGVRCNVVHPGSTDTPMLRESWAGGEERAARSATLAGDLTQHRLGIPLRRIAEPSDIAESLAFLLSPAARHITLAELVVDGGATL</sequence>
<evidence type="ECO:0000256" key="1">
    <source>
        <dbReference type="ARBA" id="ARBA00006484"/>
    </source>
</evidence>